<reference evidence="2 3" key="2">
    <citation type="submission" date="2018-11" db="EMBL/GenBank/DDBJ databases">
        <authorList>
            <consortium name="Pathogen Informatics"/>
        </authorList>
    </citation>
    <scope>NUCLEOTIDE SEQUENCE [LARGE SCALE GENOMIC DNA]</scope>
</reference>
<evidence type="ECO:0000313" key="4">
    <source>
        <dbReference type="WBParaSite" id="NBR_0001834601-mRNA-1"/>
    </source>
</evidence>
<dbReference type="CDD" id="cd05380">
    <property type="entry name" value="CAP_euk"/>
    <property type="match status" value="1"/>
</dbReference>
<dbReference type="WBParaSite" id="NBR_0001834601-mRNA-1">
    <property type="protein sequence ID" value="NBR_0001834601-mRNA-1"/>
    <property type="gene ID" value="NBR_0001834601"/>
</dbReference>
<dbReference type="InterPro" id="IPR014044">
    <property type="entry name" value="CAP_dom"/>
</dbReference>
<proteinExistence type="predicted"/>
<reference evidence="4" key="1">
    <citation type="submission" date="2017-02" db="UniProtKB">
        <authorList>
            <consortium name="WormBaseParasite"/>
        </authorList>
    </citation>
    <scope>IDENTIFICATION</scope>
</reference>
<protein>
    <submittedName>
        <fullName evidence="4">SCP domain-containing protein</fullName>
    </submittedName>
</protein>
<gene>
    <name evidence="2" type="ORF">NBR_LOCUS18347</name>
</gene>
<dbReference type="InterPro" id="IPR001283">
    <property type="entry name" value="CRISP-related"/>
</dbReference>
<dbReference type="EMBL" id="UYSL01023346">
    <property type="protein sequence ID" value="VDL82072.1"/>
    <property type="molecule type" value="Genomic_DNA"/>
</dbReference>
<feature type="domain" description="SCP" evidence="1">
    <location>
        <begin position="36"/>
        <end position="194"/>
    </location>
</feature>
<sequence length="221" mass="24185">MRDGRDVSVRRVCVPWSRRDSGVNQICPGNANMNDRIREKALMMHNYRRSLLANGQVAKNNGNYLPAGANMIQLKYDCNLEKTAKAHADTCSFGYSSAASTVSENIARIPKTATVVNRINATSEAVKSWWKNVRTQSVNIGMQVTFKQKHVGQPIEAFIKMAWANTRNIGCGGKLCGNDFFIVCQYTPKGAIAGQVVYQKGNPCSACPAATYCSSPLCVVP</sequence>
<organism evidence="4">
    <name type="scientific">Nippostrongylus brasiliensis</name>
    <name type="common">Rat hookworm</name>
    <dbReference type="NCBI Taxonomy" id="27835"/>
    <lineage>
        <taxon>Eukaryota</taxon>
        <taxon>Metazoa</taxon>
        <taxon>Ecdysozoa</taxon>
        <taxon>Nematoda</taxon>
        <taxon>Chromadorea</taxon>
        <taxon>Rhabditida</taxon>
        <taxon>Rhabditina</taxon>
        <taxon>Rhabditomorpha</taxon>
        <taxon>Strongyloidea</taxon>
        <taxon>Heligmosomidae</taxon>
        <taxon>Nippostrongylus</taxon>
    </lineage>
</organism>
<dbReference type="OMA" id="TACESEM"/>
<dbReference type="PRINTS" id="PR00837">
    <property type="entry name" value="V5TPXLIKE"/>
</dbReference>
<dbReference type="Gene3D" id="3.40.33.10">
    <property type="entry name" value="CAP"/>
    <property type="match status" value="1"/>
</dbReference>
<keyword evidence="3" id="KW-1185">Reference proteome</keyword>
<dbReference type="PANTHER" id="PTHR10334">
    <property type="entry name" value="CYSTEINE-RICH SECRETORY PROTEIN-RELATED"/>
    <property type="match status" value="1"/>
</dbReference>
<dbReference type="SMART" id="SM00198">
    <property type="entry name" value="SCP"/>
    <property type="match status" value="1"/>
</dbReference>
<name>A0A0N4YMF2_NIPBR</name>
<dbReference type="AlphaFoldDB" id="A0A0N4YMF2"/>
<dbReference type="Proteomes" id="UP000271162">
    <property type="component" value="Unassembled WGS sequence"/>
</dbReference>
<dbReference type="SUPFAM" id="SSF55797">
    <property type="entry name" value="PR-1-like"/>
    <property type="match status" value="1"/>
</dbReference>
<accession>A0A0N4YMF2</accession>
<dbReference type="STRING" id="27835.A0A0N4YMF2"/>
<evidence type="ECO:0000313" key="2">
    <source>
        <dbReference type="EMBL" id="VDL82072.1"/>
    </source>
</evidence>
<evidence type="ECO:0000313" key="3">
    <source>
        <dbReference type="Proteomes" id="UP000271162"/>
    </source>
</evidence>
<dbReference type="Pfam" id="PF00188">
    <property type="entry name" value="CAP"/>
    <property type="match status" value="1"/>
</dbReference>
<evidence type="ECO:0000259" key="1">
    <source>
        <dbReference type="SMART" id="SM00198"/>
    </source>
</evidence>
<dbReference type="InterPro" id="IPR035940">
    <property type="entry name" value="CAP_sf"/>
</dbReference>